<reference evidence="1" key="1">
    <citation type="submission" date="2021-06" db="EMBL/GenBank/DDBJ databases">
        <title>Comparative genomics, transcriptomics and evolutionary studies reveal genomic signatures of adaptation to plant cell wall in hemibiotrophic fungi.</title>
        <authorList>
            <consortium name="DOE Joint Genome Institute"/>
            <person name="Baroncelli R."/>
            <person name="Diaz J.F."/>
            <person name="Benocci T."/>
            <person name="Peng M."/>
            <person name="Battaglia E."/>
            <person name="Haridas S."/>
            <person name="Andreopoulos W."/>
            <person name="Labutti K."/>
            <person name="Pangilinan J."/>
            <person name="Floch G.L."/>
            <person name="Makela M.R."/>
            <person name="Henrissat B."/>
            <person name="Grigoriev I.V."/>
            <person name="Crouch J.A."/>
            <person name="De Vries R.P."/>
            <person name="Sukno S.A."/>
            <person name="Thon M.R."/>
        </authorList>
    </citation>
    <scope>NUCLEOTIDE SEQUENCE</scope>
    <source>
        <strain evidence="1">MAFF235873</strain>
    </source>
</reference>
<comment type="caution">
    <text evidence="1">The sequence shown here is derived from an EMBL/GenBank/DDBJ whole genome shotgun (WGS) entry which is preliminary data.</text>
</comment>
<organism evidence="1 2">
    <name type="scientific">Colletotrichum zoysiae</name>
    <dbReference type="NCBI Taxonomy" id="1216348"/>
    <lineage>
        <taxon>Eukaryota</taxon>
        <taxon>Fungi</taxon>
        <taxon>Dikarya</taxon>
        <taxon>Ascomycota</taxon>
        <taxon>Pezizomycotina</taxon>
        <taxon>Sordariomycetes</taxon>
        <taxon>Hypocreomycetidae</taxon>
        <taxon>Glomerellales</taxon>
        <taxon>Glomerellaceae</taxon>
        <taxon>Colletotrichum</taxon>
        <taxon>Colletotrichum graminicola species complex</taxon>
    </lineage>
</organism>
<dbReference type="EMBL" id="MU842983">
    <property type="protein sequence ID" value="KAK2023869.1"/>
    <property type="molecule type" value="Genomic_DNA"/>
</dbReference>
<evidence type="ECO:0000313" key="1">
    <source>
        <dbReference type="EMBL" id="KAK2023869.1"/>
    </source>
</evidence>
<dbReference type="Proteomes" id="UP001232148">
    <property type="component" value="Unassembled WGS sequence"/>
</dbReference>
<protein>
    <submittedName>
        <fullName evidence="1">Uncharacterized protein</fullName>
    </submittedName>
</protein>
<gene>
    <name evidence="1" type="ORF">LX32DRAFT_656627</name>
</gene>
<sequence>MLMPLPTVIPLPTSNVTSLPSATSRVVTYSAPSPSGRDCAAEASNGELKVGELSRHGKDCVSVSSTACPFCPTPAICSNSLQTFQSSASVYRDDVAYTNKPDGWIVKREEVHRGPLATPSRRRTWAVVDVTGLDGTRGLRLERRSPCNVNDAGFVRQG</sequence>
<dbReference type="AlphaFoldDB" id="A0AAD9H9H4"/>
<accession>A0AAD9H9H4</accession>
<name>A0AAD9H9H4_9PEZI</name>
<proteinExistence type="predicted"/>
<keyword evidence="2" id="KW-1185">Reference proteome</keyword>
<evidence type="ECO:0000313" key="2">
    <source>
        <dbReference type="Proteomes" id="UP001232148"/>
    </source>
</evidence>